<proteinExistence type="predicted"/>
<evidence type="ECO:0000313" key="5">
    <source>
        <dbReference type="Proteomes" id="UP000199468"/>
    </source>
</evidence>
<dbReference type="EMBL" id="FNBZ01000001">
    <property type="protein sequence ID" value="SDF47715.1"/>
    <property type="molecule type" value="Genomic_DNA"/>
</dbReference>
<evidence type="ECO:0000259" key="3">
    <source>
        <dbReference type="Pfam" id="PF00291"/>
    </source>
</evidence>
<dbReference type="InterPro" id="IPR036052">
    <property type="entry name" value="TrpB-like_PALP_sf"/>
</dbReference>
<dbReference type="Proteomes" id="UP000199468">
    <property type="component" value="Unassembled WGS sequence"/>
</dbReference>
<dbReference type="InterPro" id="IPR050214">
    <property type="entry name" value="Cys_Synth/Cystath_Beta-Synth"/>
</dbReference>
<name>A0ABY0NH99_9HYPH</name>
<dbReference type="InterPro" id="IPR001926">
    <property type="entry name" value="TrpB-like_PALP"/>
</dbReference>
<feature type="domain" description="Tryptophan synthase beta chain-like PALP" evidence="3">
    <location>
        <begin position="15"/>
        <end position="312"/>
    </location>
</feature>
<dbReference type="NCBIfam" id="NF007989">
    <property type="entry name" value="PRK10717.1"/>
    <property type="match status" value="1"/>
</dbReference>
<dbReference type="PROSITE" id="PS00901">
    <property type="entry name" value="CYS_SYNTHASE"/>
    <property type="match status" value="1"/>
</dbReference>
<dbReference type="Gene3D" id="3.40.50.1100">
    <property type="match status" value="2"/>
</dbReference>
<protein>
    <submittedName>
        <fullName evidence="4">Cysteine synthase A</fullName>
    </submittedName>
</protein>
<gene>
    <name evidence="4" type="ORF">SAMN05421844_101710</name>
</gene>
<reference evidence="4 5" key="1">
    <citation type="submission" date="2016-10" db="EMBL/GenBank/DDBJ databases">
        <authorList>
            <person name="Varghese N."/>
            <person name="Submissions S."/>
        </authorList>
    </citation>
    <scope>NUCLEOTIDE SEQUENCE [LARGE SCALE GENOMIC DNA]</scope>
    <source>
        <strain evidence="4 5">DSM 26672</strain>
    </source>
</reference>
<dbReference type="SUPFAM" id="SSF53686">
    <property type="entry name" value="Tryptophan synthase beta subunit-like PLP-dependent enzymes"/>
    <property type="match status" value="1"/>
</dbReference>
<comment type="cofactor">
    <cofactor evidence="1">
        <name>pyridoxal 5'-phosphate</name>
        <dbReference type="ChEBI" id="CHEBI:597326"/>
    </cofactor>
</comment>
<evidence type="ECO:0000256" key="2">
    <source>
        <dbReference type="ARBA" id="ARBA00022898"/>
    </source>
</evidence>
<sequence>MTIRASSAIKDGVIEAIGNTPLIKLERASAETGCTILGKAEFMNPGQSVKDRAALAIIRDAEARGQLKPGGVIVEGTAGNTGIGIALVGNALGYRSVIVIPETQSQEKKDMLRLAGATLVEVPAAPYANPNNYVKVSGRLAEALAKTEPNGAVWANQFDNVANRQGHIDTTGPEIWEQTAGKVDGFICAVGSGGTLAGVGIALKVRNPMVTIGLADPMGAALYSYYTAGVLKAEGSSITEGIGQGRITANLVDAPVDIAFQVPDAEAVQIVFDLLEHEGLCLGGSSGINVAGAIRLAKQMGPGHTIVTVLCDYGTRYQSKLFNPEFLRSKNLPVPGWLERDGSALKQVVSKVMA</sequence>
<accession>A0ABY0NH99</accession>
<keyword evidence="2" id="KW-0663">Pyridoxal phosphate</keyword>
<dbReference type="PANTHER" id="PTHR10314">
    <property type="entry name" value="CYSTATHIONINE BETA-SYNTHASE"/>
    <property type="match status" value="1"/>
</dbReference>
<dbReference type="Pfam" id="PF00291">
    <property type="entry name" value="PALP"/>
    <property type="match status" value="1"/>
</dbReference>
<evidence type="ECO:0000313" key="4">
    <source>
        <dbReference type="EMBL" id="SDF47715.1"/>
    </source>
</evidence>
<evidence type="ECO:0000256" key="1">
    <source>
        <dbReference type="ARBA" id="ARBA00001933"/>
    </source>
</evidence>
<dbReference type="RefSeq" id="WP_091855816.1">
    <property type="nucleotide sequence ID" value="NZ_FNBZ01000001.1"/>
</dbReference>
<organism evidence="4 5">
    <name type="scientific">Bosea robiniae</name>
    <dbReference type="NCBI Taxonomy" id="1036780"/>
    <lineage>
        <taxon>Bacteria</taxon>
        <taxon>Pseudomonadati</taxon>
        <taxon>Pseudomonadota</taxon>
        <taxon>Alphaproteobacteria</taxon>
        <taxon>Hyphomicrobiales</taxon>
        <taxon>Boseaceae</taxon>
        <taxon>Bosea</taxon>
    </lineage>
</organism>
<dbReference type="InterPro" id="IPR001216">
    <property type="entry name" value="P-phosphate_BS"/>
</dbReference>
<comment type="caution">
    <text evidence="4">The sequence shown here is derived from an EMBL/GenBank/DDBJ whole genome shotgun (WGS) entry which is preliminary data.</text>
</comment>
<dbReference type="CDD" id="cd01561">
    <property type="entry name" value="CBS_like"/>
    <property type="match status" value="1"/>
</dbReference>
<keyword evidence="5" id="KW-1185">Reference proteome</keyword>